<evidence type="ECO:0008006" key="3">
    <source>
        <dbReference type="Google" id="ProtNLM"/>
    </source>
</evidence>
<evidence type="ECO:0000313" key="2">
    <source>
        <dbReference type="Proteomes" id="UP001501565"/>
    </source>
</evidence>
<dbReference type="Proteomes" id="UP001501565">
    <property type="component" value="Unassembled WGS sequence"/>
</dbReference>
<reference evidence="2" key="1">
    <citation type="journal article" date="2019" name="Int. J. Syst. Evol. Microbiol.">
        <title>The Global Catalogue of Microorganisms (GCM) 10K type strain sequencing project: providing services to taxonomists for standard genome sequencing and annotation.</title>
        <authorList>
            <consortium name="The Broad Institute Genomics Platform"/>
            <consortium name="The Broad Institute Genome Sequencing Center for Infectious Disease"/>
            <person name="Wu L."/>
            <person name="Ma J."/>
        </authorList>
    </citation>
    <scope>NUCLEOTIDE SEQUENCE [LARGE SCALE GENOMIC DNA]</scope>
    <source>
        <strain evidence="2">JCM 17551</strain>
    </source>
</reference>
<protein>
    <recommendedName>
        <fullName evidence="3">Lipoprotein</fullName>
    </recommendedName>
</protein>
<keyword evidence="2" id="KW-1185">Reference proteome</keyword>
<dbReference type="PROSITE" id="PS51257">
    <property type="entry name" value="PROKAR_LIPOPROTEIN"/>
    <property type="match status" value="1"/>
</dbReference>
<evidence type="ECO:0000313" key="1">
    <source>
        <dbReference type="EMBL" id="GAA3918061.1"/>
    </source>
</evidence>
<gene>
    <name evidence="1" type="ORF">GCM10022277_11450</name>
</gene>
<proteinExistence type="predicted"/>
<accession>A0ABP7MAG7</accession>
<dbReference type="EMBL" id="BAABBN010000004">
    <property type="protein sequence ID" value="GAA3918061.1"/>
    <property type="molecule type" value="Genomic_DNA"/>
</dbReference>
<comment type="caution">
    <text evidence="1">The sequence shown here is derived from an EMBL/GenBank/DDBJ whole genome shotgun (WGS) entry which is preliminary data.</text>
</comment>
<organism evidence="1 2">
    <name type="scientific">Litoribacillus peritrichatus</name>
    <dbReference type="NCBI Taxonomy" id="718191"/>
    <lineage>
        <taxon>Bacteria</taxon>
        <taxon>Pseudomonadati</taxon>
        <taxon>Pseudomonadota</taxon>
        <taxon>Gammaproteobacteria</taxon>
        <taxon>Oceanospirillales</taxon>
        <taxon>Oceanospirillaceae</taxon>
        <taxon>Litoribacillus</taxon>
    </lineage>
</organism>
<sequence>MSKFLPALFAIAVSGCTTLPSGDLENRISDYTYPKLSHKTLVSVGDPLVEAGNISESTVLVVRQPLDGFLYDIPANSYPLTGSDDTQNLFSAKGVGSSVFTADAHALALSKEAGSPLCVVDILGGCTCYHGRFEAKSVITEEGVGSQKSLIYQGKEGDKIQVQYLEQIQGSPVVENLLTFDLSGSNIIGYQNVKIEVLSTDSDSMEYKLLQGF</sequence>
<dbReference type="RefSeq" id="WP_344796378.1">
    <property type="nucleotide sequence ID" value="NZ_BAABBN010000004.1"/>
</dbReference>
<name>A0ABP7MAG7_9GAMM</name>